<organism evidence="1">
    <name type="scientific">Klebsiella oxytoca</name>
    <dbReference type="NCBI Taxonomy" id="571"/>
    <lineage>
        <taxon>Bacteria</taxon>
        <taxon>Pseudomonadati</taxon>
        <taxon>Pseudomonadota</taxon>
        <taxon>Gammaproteobacteria</taxon>
        <taxon>Enterobacterales</taxon>
        <taxon>Enterobacteriaceae</taxon>
        <taxon>Klebsiella/Raoultella group</taxon>
        <taxon>Klebsiella</taxon>
    </lineage>
</organism>
<name>A0A6N3HJI4_KLEOX</name>
<proteinExistence type="predicted"/>
<accession>A0A6N3HJI4</accession>
<sequence length="157" mass="17832">MRDTFHHAAVAHERISEVVNNVVARAVELRRQGFLRNRHPHRIRNALPQRSGSGFHTRGVAHFRVARGSGVQLAETLQIVQRNIVARQMQQAVNQHRAVTVGQHEAVAVSPGRVLRVMVQEITPQDFGNISHTHWGTRVTGIRFLYTINRKHAQSIR</sequence>
<dbReference type="AlphaFoldDB" id="A0A6N3HJI4"/>
<evidence type="ECO:0000313" key="1">
    <source>
        <dbReference type="EMBL" id="VYU76966.1"/>
    </source>
</evidence>
<dbReference type="EMBL" id="CACRTM010000040">
    <property type="protein sequence ID" value="VYU76966.1"/>
    <property type="molecule type" value="Genomic_DNA"/>
</dbReference>
<protein>
    <submittedName>
        <fullName evidence="1">Uncharacterized protein</fullName>
    </submittedName>
</protein>
<reference evidence="1" key="1">
    <citation type="submission" date="2019-11" db="EMBL/GenBank/DDBJ databases">
        <authorList>
            <person name="Feng L."/>
        </authorList>
    </citation>
    <scope>NUCLEOTIDE SEQUENCE</scope>
    <source>
        <strain evidence="1">KOxytocaLFYP65</strain>
    </source>
</reference>
<gene>
    <name evidence="1" type="ORF">KOLFYP65_01276</name>
</gene>